<evidence type="ECO:0000313" key="3">
    <source>
        <dbReference type="Proteomes" id="UP000298663"/>
    </source>
</evidence>
<evidence type="ECO:0000256" key="1">
    <source>
        <dbReference type="SAM" id="Phobius"/>
    </source>
</evidence>
<evidence type="ECO:0000313" key="2">
    <source>
        <dbReference type="EMBL" id="TMS36602.1"/>
    </source>
</evidence>
<dbReference type="Proteomes" id="UP000298663">
    <property type="component" value="Unassembled WGS sequence"/>
</dbReference>
<keyword evidence="1" id="KW-0812">Transmembrane</keyword>
<organism evidence="2 3">
    <name type="scientific">Steinernema carpocapsae</name>
    <name type="common">Entomopathogenic nematode</name>
    <dbReference type="NCBI Taxonomy" id="34508"/>
    <lineage>
        <taxon>Eukaryota</taxon>
        <taxon>Metazoa</taxon>
        <taxon>Ecdysozoa</taxon>
        <taxon>Nematoda</taxon>
        <taxon>Chromadorea</taxon>
        <taxon>Rhabditida</taxon>
        <taxon>Tylenchina</taxon>
        <taxon>Panagrolaimomorpha</taxon>
        <taxon>Strongyloidoidea</taxon>
        <taxon>Steinernematidae</taxon>
        <taxon>Steinernema</taxon>
    </lineage>
</organism>
<accession>A0A4U8UTH3</accession>
<reference evidence="2 3" key="2">
    <citation type="journal article" date="2019" name="G3 (Bethesda)">
        <title>Hybrid Assembly of the Genome of the Entomopathogenic Nematode Steinernema carpocapsae Identifies the X-Chromosome.</title>
        <authorList>
            <person name="Serra L."/>
            <person name="Macchietto M."/>
            <person name="Macias-Munoz A."/>
            <person name="McGill C.J."/>
            <person name="Rodriguez I.M."/>
            <person name="Rodriguez B."/>
            <person name="Murad R."/>
            <person name="Mortazavi A."/>
        </authorList>
    </citation>
    <scope>NUCLEOTIDE SEQUENCE [LARGE SCALE GENOMIC DNA]</scope>
    <source>
        <strain evidence="2 3">ALL</strain>
    </source>
</reference>
<keyword evidence="1" id="KW-1133">Transmembrane helix</keyword>
<keyword evidence="1" id="KW-0472">Membrane</keyword>
<protein>
    <submittedName>
        <fullName evidence="2">Uncharacterized protein</fullName>
    </submittedName>
</protein>
<dbReference type="EMBL" id="AZBU02000001">
    <property type="protein sequence ID" value="TMS36602.1"/>
    <property type="molecule type" value="Genomic_DNA"/>
</dbReference>
<name>A0A4U8UTH3_STECR</name>
<comment type="caution">
    <text evidence="2">The sequence shown here is derived from an EMBL/GenBank/DDBJ whole genome shotgun (WGS) entry which is preliminary data.</text>
</comment>
<dbReference type="AlphaFoldDB" id="A0A4U8UTH3"/>
<gene>
    <name evidence="2" type="ORF">L596_003731</name>
</gene>
<sequence length="67" mass="7538">MIGSYARAIGPKIENILELTSEILDEHLDGMDPISVPQTGHFLLMPLIFLMGTLYFQINTFNTTLKI</sequence>
<feature type="transmembrane region" description="Helical" evidence="1">
    <location>
        <begin position="40"/>
        <end position="58"/>
    </location>
</feature>
<proteinExistence type="predicted"/>
<keyword evidence="3" id="KW-1185">Reference proteome</keyword>
<reference evidence="2 3" key="1">
    <citation type="journal article" date="2015" name="Genome Biol.">
        <title>Comparative genomics of Steinernema reveals deeply conserved gene regulatory networks.</title>
        <authorList>
            <person name="Dillman A.R."/>
            <person name="Macchietto M."/>
            <person name="Porter C.F."/>
            <person name="Rogers A."/>
            <person name="Williams B."/>
            <person name="Antoshechkin I."/>
            <person name="Lee M.M."/>
            <person name="Goodwin Z."/>
            <person name="Lu X."/>
            <person name="Lewis E.E."/>
            <person name="Goodrich-Blair H."/>
            <person name="Stock S.P."/>
            <person name="Adams B.J."/>
            <person name="Sternberg P.W."/>
            <person name="Mortazavi A."/>
        </authorList>
    </citation>
    <scope>NUCLEOTIDE SEQUENCE [LARGE SCALE GENOMIC DNA]</scope>
    <source>
        <strain evidence="2 3">ALL</strain>
    </source>
</reference>